<dbReference type="InterPro" id="IPR035983">
    <property type="entry name" value="Hect_E3_ubiquitin_ligase"/>
</dbReference>
<evidence type="ECO:0000256" key="1">
    <source>
        <dbReference type="ARBA" id="ARBA00000885"/>
    </source>
</evidence>
<dbReference type="EMBL" id="CADCXU010010980">
    <property type="protein sequence ID" value="CAB0001495.1"/>
    <property type="molecule type" value="Genomic_DNA"/>
</dbReference>
<dbReference type="Proteomes" id="UP000479000">
    <property type="component" value="Unassembled WGS sequence"/>
</dbReference>
<dbReference type="AlphaFoldDB" id="A0A6H5GFR5"/>
<dbReference type="Pfam" id="PF00632">
    <property type="entry name" value="HECT"/>
    <property type="match status" value="1"/>
</dbReference>
<evidence type="ECO:0000256" key="3">
    <source>
        <dbReference type="ARBA" id="ARBA00022679"/>
    </source>
</evidence>
<dbReference type="PANTHER" id="PTHR45700:SF8">
    <property type="entry name" value="HECT-TYPE E3 UBIQUITIN TRANSFERASE"/>
    <property type="match status" value="1"/>
</dbReference>
<sequence length="302" mass="34780">MFLINCRRRTVRVGRQRSRAVGYWQKVFRSSDPHGNRIAPRPSSLLHRMRRQSHVRGLQIWRHTLAYIPTRDRIYAFGLGGAGQLGTKQLVNSNSPQIVLGPWVETVKKFKIDRLYAGGDHCFVTVNPLYDESQIRDSICQLLSNLPESPPDVETLRLYISLPLYHEFENARHTTKLQGPFANAYLKLNAQASKIVGLSQLLSYELDDVEEVFCLRFEVTRDSFGELKTIPLKPNGSQIPVTKENKCTFSRLTMISSSQWLTPASICSIFPRTRRKNVYDTNCSKPFSKPKDSRWFRVTYLK</sequence>
<evidence type="ECO:0000313" key="7">
    <source>
        <dbReference type="EMBL" id="CAB0001495.1"/>
    </source>
</evidence>
<dbReference type="SUPFAM" id="SSF56204">
    <property type="entry name" value="Hect, E3 ligase catalytic domain"/>
    <property type="match status" value="1"/>
</dbReference>
<feature type="domain" description="HECT" evidence="6">
    <location>
        <begin position="198"/>
        <end position="252"/>
    </location>
</feature>
<dbReference type="Gene3D" id="2.130.10.30">
    <property type="entry name" value="Regulator of chromosome condensation 1/beta-lactamase-inhibitor protein II"/>
    <property type="match status" value="1"/>
</dbReference>
<dbReference type="InterPro" id="IPR044611">
    <property type="entry name" value="E3A/B/C-like"/>
</dbReference>
<evidence type="ECO:0000313" key="8">
    <source>
        <dbReference type="Proteomes" id="UP000479000"/>
    </source>
</evidence>
<dbReference type="PROSITE" id="PS50012">
    <property type="entry name" value="RCC1_3"/>
    <property type="match status" value="1"/>
</dbReference>
<accession>A0A6H5GFR5</accession>
<dbReference type="Pfam" id="PF00415">
    <property type="entry name" value="RCC1"/>
    <property type="match status" value="1"/>
</dbReference>
<organism evidence="7 8">
    <name type="scientific">Nesidiocoris tenuis</name>
    <dbReference type="NCBI Taxonomy" id="355587"/>
    <lineage>
        <taxon>Eukaryota</taxon>
        <taxon>Metazoa</taxon>
        <taxon>Ecdysozoa</taxon>
        <taxon>Arthropoda</taxon>
        <taxon>Hexapoda</taxon>
        <taxon>Insecta</taxon>
        <taxon>Pterygota</taxon>
        <taxon>Neoptera</taxon>
        <taxon>Paraneoptera</taxon>
        <taxon>Hemiptera</taxon>
        <taxon>Heteroptera</taxon>
        <taxon>Panheteroptera</taxon>
        <taxon>Cimicomorpha</taxon>
        <taxon>Miridae</taxon>
        <taxon>Dicyphina</taxon>
        <taxon>Nesidiocoris</taxon>
    </lineage>
</organism>
<evidence type="ECO:0000259" key="6">
    <source>
        <dbReference type="Pfam" id="PF00632"/>
    </source>
</evidence>
<dbReference type="GO" id="GO:0061630">
    <property type="term" value="F:ubiquitin protein ligase activity"/>
    <property type="evidence" value="ECO:0007669"/>
    <property type="project" value="UniProtKB-EC"/>
</dbReference>
<keyword evidence="4" id="KW-0833">Ubl conjugation pathway</keyword>
<dbReference type="OrthoDB" id="5981550at2759"/>
<evidence type="ECO:0000256" key="2">
    <source>
        <dbReference type="ARBA" id="ARBA00012485"/>
    </source>
</evidence>
<evidence type="ECO:0000256" key="4">
    <source>
        <dbReference type="ARBA" id="ARBA00022786"/>
    </source>
</evidence>
<proteinExistence type="predicted"/>
<dbReference type="InterPro" id="IPR009091">
    <property type="entry name" value="RCC1/BLIP-II"/>
</dbReference>
<keyword evidence="3" id="KW-0808">Transferase</keyword>
<name>A0A6H5GFR5_9HEMI</name>
<dbReference type="GO" id="GO:0000209">
    <property type="term" value="P:protein polyubiquitination"/>
    <property type="evidence" value="ECO:0007669"/>
    <property type="project" value="InterPro"/>
</dbReference>
<evidence type="ECO:0000256" key="5">
    <source>
        <dbReference type="PROSITE-ProRule" id="PRU00235"/>
    </source>
</evidence>
<dbReference type="PANTHER" id="PTHR45700">
    <property type="entry name" value="UBIQUITIN-PROTEIN LIGASE E3C"/>
    <property type="match status" value="1"/>
</dbReference>
<keyword evidence="8" id="KW-1185">Reference proteome</keyword>
<comment type="catalytic activity">
    <reaction evidence="1">
        <text>S-ubiquitinyl-[E2 ubiquitin-conjugating enzyme]-L-cysteine + [acceptor protein]-L-lysine = [E2 ubiquitin-conjugating enzyme]-L-cysteine + N(6)-ubiquitinyl-[acceptor protein]-L-lysine.</text>
        <dbReference type="EC" id="2.3.2.26"/>
    </reaction>
</comment>
<dbReference type="InterPro" id="IPR000408">
    <property type="entry name" value="Reg_chr_condens"/>
</dbReference>
<gene>
    <name evidence="7" type="ORF">NTEN_LOCUS7282</name>
</gene>
<feature type="repeat" description="RCC1" evidence="5">
    <location>
        <begin position="72"/>
        <end position="128"/>
    </location>
</feature>
<dbReference type="InterPro" id="IPR000569">
    <property type="entry name" value="HECT_dom"/>
</dbReference>
<dbReference type="Gene3D" id="3.30.2160.10">
    <property type="entry name" value="Hect, E3 ligase catalytic domain"/>
    <property type="match status" value="1"/>
</dbReference>
<dbReference type="SUPFAM" id="SSF50985">
    <property type="entry name" value="RCC1/BLIP-II"/>
    <property type="match status" value="1"/>
</dbReference>
<reference evidence="7 8" key="1">
    <citation type="submission" date="2020-02" db="EMBL/GenBank/DDBJ databases">
        <authorList>
            <person name="Ferguson B K."/>
        </authorList>
    </citation>
    <scope>NUCLEOTIDE SEQUENCE [LARGE SCALE GENOMIC DNA]</scope>
</reference>
<dbReference type="EC" id="2.3.2.26" evidence="2"/>
<protein>
    <recommendedName>
        <fullName evidence="2">HECT-type E3 ubiquitin transferase</fullName>
        <ecNumber evidence="2">2.3.2.26</ecNumber>
    </recommendedName>
</protein>
<dbReference type="GO" id="GO:0009966">
    <property type="term" value="P:regulation of signal transduction"/>
    <property type="evidence" value="ECO:0007669"/>
    <property type="project" value="UniProtKB-ARBA"/>
</dbReference>